<comment type="caution">
    <text evidence="6">The sequence shown here is derived from an EMBL/GenBank/DDBJ whole genome shotgun (WGS) entry which is preliminary data.</text>
</comment>
<dbReference type="InterPro" id="IPR031325">
    <property type="entry name" value="RHS_repeat"/>
</dbReference>
<keyword evidence="7" id="KW-1185">Reference proteome</keyword>
<dbReference type="InterPro" id="IPR006530">
    <property type="entry name" value="YD"/>
</dbReference>
<organism evidence="6 7">
    <name type="scientific">Mesonia aestuariivivens</name>
    <dbReference type="NCBI Taxonomy" id="2796128"/>
    <lineage>
        <taxon>Bacteria</taxon>
        <taxon>Pseudomonadati</taxon>
        <taxon>Bacteroidota</taxon>
        <taxon>Flavobacteriia</taxon>
        <taxon>Flavobacteriales</taxon>
        <taxon>Flavobacteriaceae</taxon>
        <taxon>Mesonia</taxon>
    </lineage>
</organism>
<dbReference type="InterPro" id="IPR050708">
    <property type="entry name" value="T6SS_VgrG/RHS"/>
</dbReference>
<comment type="subcellular location">
    <subcellularLocation>
        <location evidence="1">Secreted</location>
    </subcellularLocation>
</comment>
<evidence type="ECO:0000256" key="1">
    <source>
        <dbReference type="ARBA" id="ARBA00004613"/>
    </source>
</evidence>
<reference evidence="6 7" key="1">
    <citation type="submission" date="2021-07" db="EMBL/GenBank/DDBJ databases">
        <title>Mesonia aestuariivivens sp. nov., isolated from a tidal flat.</title>
        <authorList>
            <person name="Kim Y.-O."/>
            <person name="Yoon J.-H."/>
        </authorList>
    </citation>
    <scope>NUCLEOTIDE SEQUENCE [LARGE SCALE GENOMIC DNA]</scope>
    <source>
        <strain evidence="6 7">JHPTF-M18</strain>
    </source>
</reference>
<feature type="domain" description="Insecticide toxin TcdB middle/N-terminal" evidence="5">
    <location>
        <begin position="1905"/>
        <end position="2049"/>
    </location>
</feature>
<protein>
    <recommendedName>
        <fullName evidence="5">Insecticide toxin TcdB middle/N-terminal domain-containing protein</fullName>
    </recommendedName>
</protein>
<evidence type="ECO:0000256" key="4">
    <source>
        <dbReference type="SAM" id="MobiDB-lite"/>
    </source>
</evidence>
<dbReference type="EMBL" id="JAHWDF010000022">
    <property type="protein sequence ID" value="MBW2962954.1"/>
    <property type="molecule type" value="Genomic_DNA"/>
</dbReference>
<feature type="region of interest" description="Disordered" evidence="4">
    <location>
        <begin position="1684"/>
        <end position="1730"/>
    </location>
</feature>
<keyword evidence="3" id="KW-0843">Virulence</keyword>
<dbReference type="InterPro" id="IPR003284">
    <property type="entry name" value="Sal_SpvB"/>
</dbReference>
<dbReference type="RefSeq" id="WP_219041237.1">
    <property type="nucleotide sequence ID" value="NZ_JAHWDF010000022.1"/>
</dbReference>
<dbReference type="InterPro" id="IPR022045">
    <property type="entry name" value="TcdB_toxin_mid/N"/>
</dbReference>
<dbReference type="Proteomes" id="UP000719267">
    <property type="component" value="Unassembled WGS sequence"/>
</dbReference>
<evidence type="ECO:0000256" key="3">
    <source>
        <dbReference type="ARBA" id="ARBA00023026"/>
    </source>
</evidence>
<dbReference type="Pfam" id="PF03534">
    <property type="entry name" value="SpvB"/>
    <property type="match status" value="1"/>
</dbReference>
<evidence type="ECO:0000259" key="5">
    <source>
        <dbReference type="Pfam" id="PF12256"/>
    </source>
</evidence>
<dbReference type="NCBIfam" id="TIGR01643">
    <property type="entry name" value="YD_repeat_2x"/>
    <property type="match status" value="1"/>
</dbReference>
<dbReference type="NCBIfam" id="TIGR03696">
    <property type="entry name" value="Rhs_assc_core"/>
    <property type="match status" value="1"/>
</dbReference>
<accession>A0ABS6W749</accession>
<evidence type="ECO:0000256" key="2">
    <source>
        <dbReference type="ARBA" id="ARBA00022525"/>
    </source>
</evidence>
<dbReference type="Pfam" id="PF12256">
    <property type="entry name" value="TcdB_toxin_midN"/>
    <property type="match status" value="1"/>
</dbReference>
<name>A0ABS6W749_9FLAO</name>
<feature type="compositionally biased region" description="Polar residues" evidence="4">
    <location>
        <begin position="1700"/>
        <end position="1728"/>
    </location>
</feature>
<evidence type="ECO:0000313" key="7">
    <source>
        <dbReference type="Proteomes" id="UP000719267"/>
    </source>
</evidence>
<dbReference type="InterPro" id="IPR022385">
    <property type="entry name" value="Rhs_assc_core"/>
</dbReference>
<dbReference type="PANTHER" id="PTHR32305:SF15">
    <property type="entry name" value="PROTEIN RHSA-RELATED"/>
    <property type="match status" value="1"/>
</dbReference>
<keyword evidence="2" id="KW-0964">Secreted</keyword>
<evidence type="ECO:0000313" key="6">
    <source>
        <dbReference type="EMBL" id="MBW2962954.1"/>
    </source>
</evidence>
<gene>
    <name evidence="6" type="ORF">KW502_14290</name>
</gene>
<dbReference type="PANTHER" id="PTHR32305">
    <property type="match status" value="1"/>
</dbReference>
<proteinExistence type="predicted"/>
<dbReference type="Pfam" id="PF05593">
    <property type="entry name" value="RHS_repeat"/>
    <property type="match status" value="1"/>
</dbReference>
<sequence length="3463" mass="386500">MASNYFTTLRKSYITNTLLTTILSNVLVFGQPIHQMAVNLNYFDHDSDKVTHFYSSSGGRTAGASSPSHRFSALETEAVVGIKTKSERENPADNFFTVEIPDDIDLADYGAILRYEVYGVNSALHTTKSINNHSAVGGKLLEETDTWSVIEEHIPSAQLKNGKNEIYFNRRSNKAYQYRIKGLQVELVTKADELIVPSEKELTNYRGTLYFSGVVADESIEEIWIAGKVFKVRNRYVEGLLKQQPPHIRELKVTYKDRDNQQQTTYWQVKYSKNAPIALEVPFKSNEINRSTRSLKELRTKIEFFPALSVKLQEEDIDAMLSNRKIEILGLEYKDFRILPHELENITAGDYLGYRISKKGVSDSLPLELHLTYDEDKIPAGYSVKDIKTYFYNKEDRNWQAVYTDSIDMENHTIISTVTQETDYINGIIKVPENPETSSFVPTAMSDIKFANPATGVASIASPSANNNGSVSAQFPIKIPQGRNGMQPSLQLTYNSEGGNSWMGMGWNLNTPAISLNTKWGVPTFNGSKESELYSMNGEDLVLKVGSDYTSPQRNPNISRGTGDKQFFLRKEGSYLKITRKGSGTTNYYWVVEDKFGNKSYYGGISSASSSYTIKDDTGHIVHWALAKKQDPYGNYISYSYEKLDENSQNVAYNSYGGFVLGTSFYLAEIEYTRKTSNDNYYYRVKFNRTAAQQRPDPIVTARNGFVQITNKLLDEIKVEYISGQNTTPIRRYKFSYETSNFGKSLLNQIKEYDANGDLFYSNTLEYYDEVGSSAIIGGSKTWDGNKDEISSPLHTIATGGMSTFIPKGSALGASTSQGFSAGLRGGAGIGFKATSVNTTIGGSFNYSENTQEGRISFIDINGDGLSDKVVYKNGKVHYRPNLGEDEGFGSLIPIEGLSRLSKTESRTTGGGVDANAMGLIGVGKSTSSTKSDTDFYFTDFNGDGLPDVVGSNRVRFNTTQPNADYTWRSFGTSPDESENPILAGSVDASVIQGLDLETEEELRAQFPQFDHVKAWRAPYDGVVSIGGANAVLRTDNDCGFPPSAASTNNRFRLTIEHMKTDQVVNNIIQYGYLNNQGDTESFNVTRVVSKGDLIFFRVHNRDYGCGGEVEWNPRVTYTRIDKDNDLQEVWSDQAPGNDENLVDENNKQIKRYDAKEDYLVTGGQWSPGNGDTQASLNFNLSNSNFSANQFSDDVDFVITRVQINPSTGEAVGETRWQKTLMASTGNFTANSASNQFTVGLSSSYEYIFYFEVESDSNVSWEDIEWFPTATGNTSGTTTAPVNHRPYHDNVNQNQYWFHGDELANPIISAAINNDAQNPMYTIKHDMFSQSYINFLDEFEDEEFPIEVNWVTKEKLSGNIGKVLHKRTFYVQRIQTSFGAVYGFMDENGSSVSSNTSYREFSIAKEKAQEIYTSGTIFSAFYVSNTEFAEDNPADITLDLYSGTSPALNPNDYPSFSSITLSSPFLSYTPTFYGTPYRGWGQFLYNGALSITYDEDDNITGTDYFSGAIDPTVFKNPDEETDVDELEQQIDEQDPDNVEVEQSGLRYTVYGQEYDLQEQAYINTNTGIEFAHYRYNSNNQLTATVGRFGEANIYNVWVDPATITTSSNTYFVGLKQRSKSKGKAKSGNIAGVVNGTFSEAKSDVLNQYIDLNGDRYPDLVTGSNIQYTNMQGGLQNGMIYSNNFRTGSESSDETVGATLSGMQPNSTEAANQKSTGNQTRTNVSSGINHSEGESFNERLWVDMNGDGLTDKVHLTKTAITVNLNTGYGSFTNDMTWGTGYSGDLLTSERENNSVGPSFNFNASFGAGFGASRSEANTGTTLLDVNGDGLPDLVRRQGSSYKYYLNTGLGFVIEGQQKTFYGNSQLEESISVSGNIFGSATAGFTIPLLFIVLKVTFSATAGGLASFNETTAAVRDINGDGLPDVLHKANGNGSIDANLNRTGKTHLLKKVNLPLGGSWAVDYKRKGNTYAMPQSKWVMSKLTTHDGFTGDSNLSPNETLTTFDYENGKYDRRDRSSYGFETVITEQRDLDENLFRYTIQKFHNQNYYLKGMLKESASYNAGGELLSKTRNFYNMLNPENPVVNSNVGLEEAYQQGTGELDRTRLFPALVKTISTNYEDGGMINSIKEFTAYDDTGNLIQYKDWGTGDADAYHTQISYEDTDFPGLPTKIEVRRAQDNELLRQRIALYNNQGSLQKITIKLNGSQTNRITFQYDAYGNINKIKQLDNVANGTAFYQEIKYDNQIHTYPTKFDDAFERSSTAVYDYWFGVPVLVTDMNGHQMRTRIDDRGRVIEVTSPKEMNNTNGEDWTIRNQYEGENDVASQVNGASANTYVFDAHGSFQASLPGSSQATDSEHHALTKHRVDGANNGELLTVSMVDGLGSQIQLKKSHYTGGTMVWLVSGYQKKDEFGRVIAQYLPTNQSSYGTSTSNLSYYSGSLTSPVTIDYDIKDRKKKMVQPDGFLTKFDYYVENDKLVTHMLSNSDGLNQTNDSYTDARGRQTKTVQNGSVTTQFKYNTVNELIEVTNTNGYKTKYTYDLAGRRIQEFHPDRGVTRFTYNKIGNMTKKVTANLMQQGTTGEIEYEYHYHRLTNIQYPNSANDVEYVYGDNSNPGVNGIGRLIMQKDASGMQWFEYGSLGELTLNGRAIAVAGKMSYWFKTQWEYDSWNRIRSITYPDQEIVNYHYDGAGQLRSITNTLPNVNPNNVITDITYTPYGERESITYGNGTKTLYQDYDSRRRLKKLTHDLNQTIQKNYTYDSYSNITKLTTNTGLPTNGALAGPVTHTYKYDNFNRLTEADGFYVGPNDQPSDLLKQEYTLKMEYDDAHNILGKRQTHIQGQVNSASEVLGSSAETMLRTDYELVYEDYATGQLSAGGESYVQPHAPRTITEYPTDFGGNQEDPRIKKQLLEYDADGNLTTLKQEVTDPEQPLGYSEVTLRKNLWDEEDRLRAVDLDPEAPANQPEVAAYTYDANGDRIIRYLPGRMDAYYSAKAAGSNRRLESILYPSPLLTVKTLPFLNGPGRREPITTYTKHYYIGSERISSALGSLDNKDLGVLCKTNEPPAYLDPQGGSSMVIVDLDNKVGEAGQALIATYASFEKELQLDSPFLYKGKVLGCKLFHNKNDYDAYWYHPDHLGSSSYITNLAGEITQHMEYLPFGETLVEEHLNSYNSPYKFNAKELDEETDNYYYGARYYNPKWSVWLSTDPMAEEFPGWSPYAYVHNNPINMIDPDGRSADWVDNGDGTWTAEAGDSAYSLAKDAGISMEEANSIVESQLGDNYIRESDGMLMSDVEIGDNVYVGNNNDNCGTCNNESISTTSLSQVNQSSWNNDPTQIITTDQDGVSFSDGGSGNLPGIDNTITQTTGSTMKLDAGGWFGNLFSVASRVPNPRKSDVHKQDGFNSSDPFWIINYASDNGIGNKVWSQNVIWLQSTTTLFKADSIKNANLRDASKRQKGFKSFTIDSTKIGTQ</sequence>